<feature type="non-terminal residue" evidence="3">
    <location>
        <position position="1"/>
    </location>
</feature>
<dbReference type="InterPro" id="IPR054000">
    <property type="entry name" value="MLKL_N"/>
</dbReference>
<dbReference type="EMBL" id="BDIP01003452">
    <property type="protein sequence ID" value="GIQ87726.1"/>
    <property type="molecule type" value="Genomic_DNA"/>
</dbReference>
<dbReference type="Proteomes" id="UP000265618">
    <property type="component" value="Unassembled WGS sequence"/>
</dbReference>
<evidence type="ECO:0000313" key="3">
    <source>
        <dbReference type="EMBL" id="GIQ87726.1"/>
    </source>
</evidence>
<dbReference type="Pfam" id="PF22215">
    <property type="entry name" value="MLKL_N"/>
    <property type="match status" value="1"/>
</dbReference>
<dbReference type="AlphaFoldDB" id="A0A9K3D4D9"/>
<evidence type="ECO:0000259" key="2">
    <source>
        <dbReference type="Pfam" id="PF22215"/>
    </source>
</evidence>
<proteinExistence type="predicted"/>
<feature type="domain" description="Mixed lineage kinase" evidence="2">
    <location>
        <begin position="196"/>
        <end position="304"/>
    </location>
</feature>
<dbReference type="CDD" id="cd21037">
    <property type="entry name" value="MLKL_NTD"/>
    <property type="match status" value="1"/>
</dbReference>
<accession>A0A9K3D4D9</accession>
<name>A0A9K3D4D9_9EUKA</name>
<dbReference type="InterPro" id="IPR059179">
    <property type="entry name" value="MLKL-like_MCAfunc"/>
</dbReference>
<protein>
    <recommendedName>
        <fullName evidence="2">Mixed lineage kinase domain-containing protein</fullName>
    </recommendedName>
</protein>
<gene>
    <name evidence="3" type="ORF">KIPB_009823</name>
</gene>
<comment type="caution">
    <text evidence="3">The sequence shown here is derived from an EMBL/GenBank/DDBJ whole genome shotgun (WGS) entry which is preliminary data.</text>
</comment>
<reference evidence="3 4" key="1">
    <citation type="journal article" date="2018" name="PLoS ONE">
        <title>The draft genome of Kipferlia bialata reveals reductive genome evolution in fornicate parasites.</title>
        <authorList>
            <person name="Tanifuji G."/>
            <person name="Takabayashi S."/>
            <person name="Kume K."/>
            <person name="Takagi M."/>
            <person name="Nakayama T."/>
            <person name="Kamikawa R."/>
            <person name="Inagaki Y."/>
            <person name="Hashimoto T."/>
        </authorList>
    </citation>
    <scope>NUCLEOTIDE SEQUENCE [LARGE SCALE GENOMIC DNA]</scope>
    <source>
        <strain evidence="3">NY0173</strain>
    </source>
</reference>
<organism evidence="3 4">
    <name type="scientific">Kipferlia bialata</name>
    <dbReference type="NCBI Taxonomy" id="797122"/>
    <lineage>
        <taxon>Eukaryota</taxon>
        <taxon>Metamonada</taxon>
        <taxon>Carpediemonas-like organisms</taxon>
        <taxon>Kipferlia</taxon>
    </lineage>
</organism>
<dbReference type="InterPro" id="IPR036537">
    <property type="entry name" value="Adaptor_Cbl_N_dom_sf"/>
</dbReference>
<feature type="region of interest" description="Disordered" evidence="1">
    <location>
        <begin position="79"/>
        <end position="103"/>
    </location>
</feature>
<evidence type="ECO:0000256" key="1">
    <source>
        <dbReference type="SAM" id="MobiDB-lite"/>
    </source>
</evidence>
<dbReference type="GO" id="GO:0007166">
    <property type="term" value="P:cell surface receptor signaling pathway"/>
    <property type="evidence" value="ECO:0007669"/>
    <property type="project" value="InterPro"/>
</dbReference>
<evidence type="ECO:0000313" key="4">
    <source>
        <dbReference type="Proteomes" id="UP000265618"/>
    </source>
</evidence>
<sequence>YGYNYNTFVFNKPSEQAVLVGMKWWSSRTDDWGGGSWRMTSQALGHSKAELQVASANGRQCDWHVTWYYIKAVQKRPTPPPAPVAVEEPKPASLTPAATPKRIDQKAVDGAAPGEGVVRAMEGAVMVGEKVSDGMIEAGAALLAGGNSAAGVVAKDVAPAVADGVAGKVESALAMVGGVEVFGVCFAILAKAAQMMRTMKETQEQAALLLRRMLSLEAPLQQLHDAMAKTNTTLADKLKPSVESVRHISEVLEECHQCVETYFLNTSKFKKFISSSKWEQEFQERAQAVQVCVSDLGLSLQVINTSLSLSLSPSP</sequence>
<keyword evidence="4" id="KW-1185">Reference proteome</keyword>
<dbReference type="Gene3D" id="1.20.930.20">
    <property type="entry name" value="Adaptor protein Cbl, N-terminal domain"/>
    <property type="match status" value="1"/>
</dbReference>